<comment type="caution">
    <text evidence="1">The sequence shown here is derived from an EMBL/GenBank/DDBJ whole genome shotgun (WGS) entry which is preliminary data.</text>
</comment>
<evidence type="ECO:0000313" key="2">
    <source>
        <dbReference type="Proteomes" id="UP000016498"/>
    </source>
</evidence>
<evidence type="ECO:0000313" key="1">
    <source>
        <dbReference type="EMBL" id="ERH19803.1"/>
    </source>
</evidence>
<reference evidence="1 2" key="1">
    <citation type="submission" date="2013-06" db="EMBL/GenBank/DDBJ databases">
        <authorList>
            <person name="Weinstock G."/>
            <person name="Sodergren E."/>
            <person name="Lobos E.A."/>
            <person name="Fulton L."/>
            <person name="Fulton R."/>
            <person name="Courtney L."/>
            <person name="Fronick C."/>
            <person name="O'Laughlin M."/>
            <person name="Godfrey J."/>
            <person name="Wilson R.M."/>
            <person name="Miner T."/>
            <person name="Farmer C."/>
            <person name="Delehaunty K."/>
            <person name="Cordes M."/>
            <person name="Minx P."/>
            <person name="Tomlinson C."/>
            <person name="Chen J."/>
            <person name="Wollam A."/>
            <person name="Pepin K.H."/>
            <person name="Bhonagiri V."/>
            <person name="Zhang X."/>
            <person name="Warren W."/>
            <person name="Mitreva M."/>
            <person name="Mardis E.R."/>
            <person name="Wilson R.K."/>
        </authorList>
    </citation>
    <scope>NUCLEOTIDE SEQUENCE [LARGE SCALE GENOMIC DNA]</scope>
    <source>
        <strain evidence="1 2">F0510</strain>
    </source>
</reference>
<dbReference type="HOGENOM" id="CLU_2643546_0_0_11"/>
<dbReference type="Proteomes" id="UP000016498">
    <property type="component" value="Unassembled WGS sequence"/>
</dbReference>
<dbReference type="AlphaFoldDB" id="U1RJI5"/>
<organism evidence="1 2">
    <name type="scientific">Actinomyces johnsonii F0510</name>
    <dbReference type="NCBI Taxonomy" id="1227262"/>
    <lineage>
        <taxon>Bacteria</taxon>
        <taxon>Bacillati</taxon>
        <taxon>Actinomycetota</taxon>
        <taxon>Actinomycetes</taxon>
        <taxon>Actinomycetales</taxon>
        <taxon>Actinomycetaceae</taxon>
        <taxon>Actinomyces</taxon>
    </lineage>
</organism>
<accession>U1RJI5</accession>
<gene>
    <name evidence="1" type="ORF">HMPREF1549_01382</name>
</gene>
<protein>
    <submittedName>
        <fullName evidence="1">Uncharacterized protein</fullName>
    </submittedName>
</protein>
<sequence length="77" mass="8166">MVVVEEGGARGGGVVRVGSEGLFKGLAVGLTVFRRCWQPPHGNSREQAFRCRVPSDADTPRHSSWSAWCLNAPSGAG</sequence>
<name>U1RJI5_9ACTO</name>
<proteinExistence type="predicted"/>
<feature type="non-terminal residue" evidence="1">
    <location>
        <position position="77"/>
    </location>
</feature>
<dbReference type="EMBL" id="AWSD01000139">
    <property type="protein sequence ID" value="ERH19803.1"/>
    <property type="molecule type" value="Genomic_DNA"/>
</dbReference>